<dbReference type="AlphaFoldDB" id="A0AAP1H883"/>
<name>A0AAP1H883_BACIU</name>
<evidence type="ECO:0000313" key="2">
    <source>
        <dbReference type="Proteomes" id="UP000076442"/>
    </source>
</evidence>
<proteinExistence type="predicted"/>
<dbReference type="EMBL" id="LJZV01000016">
    <property type="protein sequence ID" value="KZD90260.1"/>
    <property type="molecule type" value="Genomic_DNA"/>
</dbReference>
<comment type="caution">
    <text evidence="1">The sequence shown here is derived from an EMBL/GenBank/DDBJ whole genome shotgun (WGS) entry which is preliminary data.</text>
</comment>
<sequence>MVPIHTKRSALKDERKAFYISLSAQVCRKAFLLQKKPEDFLE</sequence>
<gene>
    <name evidence="1" type="ORF">B4122_3181</name>
</gene>
<reference evidence="1 2" key="1">
    <citation type="submission" date="2015-09" db="EMBL/GenBank/DDBJ databases">
        <title>Spore heat resistance.</title>
        <authorList>
            <person name="Boekhorst J."/>
            <person name="Berendsen E.M."/>
            <person name="Wells-Bennik M.H."/>
            <person name="Kuipers O.P."/>
        </authorList>
    </citation>
    <scope>NUCLEOTIDE SEQUENCE [LARGE SCALE GENOMIC DNA]</scope>
    <source>
        <strain evidence="1 2">B4122</strain>
    </source>
</reference>
<organism evidence="1 2">
    <name type="scientific">Bacillus subtilis</name>
    <dbReference type="NCBI Taxonomy" id="1423"/>
    <lineage>
        <taxon>Bacteria</taxon>
        <taxon>Bacillati</taxon>
        <taxon>Bacillota</taxon>
        <taxon>Bacilli</taxon>
        <taxon>Bacillales</taxon>
        <taxon>Bacillaceae</taxon>
        <taxon>Bacillus</taxon>
    </lineage>
</organism>
<evidence type="ECO:0000313" key="1">
    <source>
        <dbReference type="EMBL" id="KZD90260.1"/>
    </source>
</evidence>
<accession>A0AAP1H883</accession>
<dbReference type="Proteomes" id="UP000076442">
    <property type="component" value="Unassembled WGS sequence"/>
</dbReference>
<protein>
    <submittedName>
        <fullName evidence="1">Uncharacterized protein</fullName>
    </submittedName>
</protein>